<proteinExistence type="predicted"/>
<sequence>MAKSKKQATGQSAGASSGASSKSGMTPTKPRKQNAIDTLRTVVPSIFQESQVASANHHKNAIMLRKIQEQCAEIASEKGEEAFNKEFIRNLNIVLAIKKKEPGADRVIQFVSSFILHTRKKDMESEAANGDDEEGAEGISSRFVEYLMHHLLKGVRVKEKQVRLSDDLYTQLKESLMERVRDKEAAVRVQAVFALSKLQGGEEEESAISEDNVVQKLVDLMQHDPSA</sequence>
<keyword evidence="3" id="KW-1185">Reference proteome</keyword>
<feature type="compositionally biased region" description="Low complexity" evidence="1">
    <location>
        <begin position="7"/>
        <end position="24"/>
    </location>
</feature>
<dbReference type="PANTHER" id="PTHR14418">
    <property type="entry name" value="CONDENSIN COMPLEX SUBUNIT 3-RELATED"/>
    <property type="match status" value="1"/>
</dbReference>
<dbReference type="Proteomes" id="UP000749646">
    <property type="component" value="Unassembled WGS sequence"/>
</dbReference>
<evidence type="ECO:0000256" key="1">
    <source>
        <dbReference type="SAM" id="MobiDB-lite"/>
    </source>
</evidence>
<reference evidence="2" key="1">
    <citation type="journal article" date="2020" name="Fungal Divers.">
        <title>Resolving the Mortierellaceae phylogeny through synthesis of multi-gene phylogenetics and phylogenomics.</title>
        <authorList>
            <person name="Vandepol N."/>
            <person name="Liber J."/>
            <person name="Desiro A."/>
            <person name="Na H."/>
            <person name="Kennedy M."/>
            <person name="Barry K."/>
            <person name="Grigoriev I.V."/>
            <person name="Miller A.N."/>
            <person name="O'Donnell K."/>
            <person name="Stajich J.E."/>
            <person name="Bonito G."/>
        </authorList>
    </citation>
    <scope>NUCLEOTIDE SEQUENCE</scope>
    <source>
        <strain evidence="2">MES-2147</strain>
    </source>
</reference>
<dbReference type="GO" id="GO:0000793">
    <property type="term" value="C:condensed chromosome"/>
    <property type="evidence" value="ECO:0007669"/>
    <property type="project" value="TreeGrafter"/>
</dbReference>
<dbReference type="SUPFAM" id="SSF48371">
    <property type="entry name" value="ARM repeat"/>
    <property type="match status" value="1"/>
</dbReference>
<gene>
    <name evidence="2" type="ORF">BGZ65_001802</name>
</gene>
<dbReference type="OrthoDB" id="2445563at2759"/>
<dbReference type="GO" id="GO:0000796">
    <property type="term" value="C:condensin complex"/>
    <property type="evidence" value="ECO:0007669"/>
    <property type="project" value="InterPro"/>
</dbReference>
<dbReference type="InterPro" id="IPR027165">
    <property type="entry name" value="CND3"/>
</dbReference>
<feature type="region of interest" description="Disordered" evidence="1">
    <location>
        <begin position="1"/>
        <end position="34"/>
    </location>
</feature>
<dbReference type="InterPro" id="IPR016024">
    <property type="entry name" value="ARM-type_fold"/>
</dbReference>
<evidence type="ECO:0000313" key="3">
    <source>
        <dbReference type="Proteomes" id="UP000749646"/>
    </source>
</evidence>
<comment type="caution">
    <text evidence="2">The sequence shown here is derived from an EMBL/GenBank/DDBJ whole genome shotgun (WGS) entry which is preliminary data.</text>
</comment>
<evidence type="ECO:0000313" key="2">
    <source>
        <dbReference type="EMBL" id="KAF9937107.1"/>
    </source>
</evidence>
<dbReference type="GO" id="GO:0007076">
    <property type="term" value="P:mitotic chromosome condensation"/>
    <property type="evidence" value="ECO:0007669"/>
    <property type="project" value="InterPro"/>
</dbReference>
<name>A0A9P6IPI7_9FUNG</name>
<dbReference type="EMBL" id="JAAAHW010009717">
    <property type="protein sequence ID" value="KAF9937107.1"/>
    <property type="molecule type" value="Genomic_DNA"/>
</dbReference>
<organism evidence="2 3">
    <name type="scientific">Modicella reniformis</name>
    <dbReference type="NCBI Taxonomy" id="1440133"/>
    <lineage>
        <taxon>Eukaryota</taxon>
        <taxon>Fungi</taxon>
        <taxon>Fungi incertae sedis</taxon>
        <taxon>Mucoromycota</taxon>
        <taxon>Mortierellomycotina</taxon>
        <taxon>Mortierellomycetes</taxon>
        <taxon>Mortierellales</taxon>
        <taxon>Mortierellaceae</taxon>
        <taxon>Modicella</taxon>
    </lineage>
</organism>
<protein>
    <submittedName>
        <fullName evidence="2">Uncharacterized protein</fullName>
    </submittedName>
</protein>
<accession>A0A9P6IPI7</accession>
<dbReference type="AlphaFoldDB" id="A0A9P6IPI7"/>
<dbReference type="PANTHER" id="PTHR14418:SF5">
    <property type="entry name" value="CONDENSIN COMPLEX SUBUNIT 3"/>
    <property type="match status" value="1"/>
</dbReference>